<evidence type="ECO:0000313" key="1">
    <source>
        <dbReference type="EMBL" id="RXH23012.1"/>
    </source>
</evidence>
<sequence>MEAHLLRVITDDGECRFWLAAGTEEEAVQLALDVIPEGWTAKVIDRGWFSGCDEAAALALTGGLAPGEVREVSGGIGLS</sequence>
<organism evidence="1 2">
    <name type="scientific">Bradyrhizobium zhanjiangense</name>
    <dbReference type="NCBI Taxonomy" id="1325107"/>
    <lineage>
        <taxon>Bacteria</taxon>
        <taxon>Pseudomonadati</taxon>
        <taxon>Pseudomonadota</taxon>
        <taxon>Alphaproteobacteria</taxon>
        <taxon>Hyphomicrobiales</taxon>
        <taxon>Nitrobacteraceae</taxon>
        <taxon>Bradyrhizobium</taxon>
    </lineage>
</organism>
<gene>
    <name evidence="1" type="ORF">XH94_37185</name>
</gene>
<proteinExistence type="predicted"/>
<comment type="caution">
    <text evidence="1">The sequence shown here is derived from an EMBL/GenBank/DDBJ whole genome shotgun (WGS) entry which is preliminary data.</text>
</comment>
<dbReference type="AlphaFoldDB" id="A0A4Q0RVH2"/>
<protein>
    <submittedName>
        <fullName evidence="1">Uncharacterized protein</fullName>
    </submittedName>
</protein>
<reference evidence="1 2" key="1">
    <citation type="submission" date="2015-04" db="EMBL/GenBank/DDBJ databases">
        <title>Comparative genomics of rhizobia nodulating Arachis hypogaea in China.</title>
        <authorList>
            <person name="Li Y."/>
        </authorList>
    </citation>
    <scope>NUCLEOTIDE SEQUENCE [LARGE SCALE GENOMIC DNA]</scope>
    <source>
        <strain evidence="1 2">CCBAU 51787</strain>
    </source>
</reference>
<dbReference type="EMBL" id="LBJM01000203">
    <property type="protein sequence ID" value="RXH23012.1"/>
    <property type="molecule type" value="Genomic_DNA"/>
</dbReference>
<name>A0A4Q0RVH2_9BRAD</name>
<accession>A0A4Q0RVH2</accession>
<evidence type="ECO:0000313" key="2">
    <source>
        <dbReference type="Proteomes" id="UP000290565"/>
    </source>
</evidence>
<dbReference type="Proteomes" id="UP000290565">
    <property type="component" value="Unassembled WGS sequence"/>
</dbReference>